<evidence type="ECO:0000313" key="2">
    <source>
        <dbReference type="Proteomes" id="UP001056120"/>
    </source>
</evidence>
<proteinExistence type="predicted"/>
<sequence>MHFSGDFTIMAGGDCGGSGGGATSLHPGLDRVNPNQDLASQGWLGPVPVPVLISSLQLKANSITGNTAALLQAKLQAVPKAAKGVPDFTERSEIVVEQVKKPLESVSSDVVEGTQLSKMPSLDMDMIWDALLTSGHES</sequence>
<protein>
    <submittedName>
        <fullName evidence="1">Uncharacterized protein</fullName>
    </submittedName>
</protein>
<comment type="caution">
    <text evidence="1">The sequence shown here is derived from an EMBL/GenBank/DDBJ whole genome shotgun (WGS) entry which is preliminary data.</text>
</comment>
<dbReference type="Proteomes" id="UP001056120">
    <property type="component" value="Linkage Group LG01"/>
</dbReference>
<gene>
    <name evidence="1" type="ORF">L1987_00682</name>
</gene>
<reference evidence="2" key="1">
    <citation type="journal article" date="2022" name="Mol. Ecol. Resour.">
        <title>The genomes of chicory, endive, great burdock and yacon provide insights into Asteraceae palaeo-polyploidization history and plant inulin production.</title>
        <authorList>
            <person name="Fan W."/>
            <person name="Wang S."/>
            <person name="Wang H."/>
            <person name="Wang A."/>
            <person name="Jiang F."/>
            <person name="Liu H."/>
            <person name="Zhao H."/>
            <person name="Xu D."/>
            <person name="Zhang Y."/>
        </authorList>
    </citation>
    <scope>NUCLEOTIDE SEQUENCE [LARGE SCALE GENOMIC DNA]</scope>
    <source>
        <strain evidence="2">cv. Yunnan</strain>
    </source>
</reference>
<organism evidence="1 2">
    <name type="scientific">Smallanthus sonchifolius</name>
    <dbReference type="NCBI Taxonomy" id="185202"/>
    <lineage>
        <taxon>Eukaryota</taxon>
        <taxon>Viridiplantae</taxon>
        <taxon>Streptophyta</taxon>
        <taxon>Embryophyta</taxon>
        <taxon>Tracheophyta</taxon>
        <taxon>Spermatophyta</taxon>
        <taxon>Magnoliopsida</taxon>
        <taxon>eudicotyledons</taxon>
        <taxon>Gunneridae</taxon>
        <taxon>Pentapetalae</taxon>
        <taxon>asterids</taxon>
        <taxon>campanulids</taxon>
        <taxon>Asterales</taxon>
        <taxon>Asteraceae</taxon>
        <taxon>Asteroideae</taxon>
        <taxon>Heliantheae alliance</taxon>
        <taxon>Millerieae</taxon>
        <taxon>Smallanthus</taxon>
    </lineage>
</organism>
<dbReference type="EMBL" id="CM042018">
    <property type="protein sequence ID" value="KAI3826632.1"/>
    <property type="molecule type" value="Genomic_DNA"/>
</dbReference>
<evidence type="ECO:0000313" key="1">
    <source>
        <dbReference type="EMBL" id="KAI3826632.1"/>
    </source>
</evidence>
<accession>A0ACB9K301</accession>
<keyword evidence="2" id="KW-1185">Reference proteome</keyword>
<name>A0ACB9K301_9ASTR</name>
<reference evidence="1 2" key="2">
    <citation type="journal article" date="2022" name="Mol. Ecol. Resour.">
        <title>The genomes of chicory, endive, great burdock and yacon provide insights into Asteraceae paleo-polyploidization history and plant inulin production.</title>
        <authorList>
            <person name="Fan W."/>
            <person name="Wang S."/>
            <person name="Wang H."/>
            <person name="Wang A."/>
            <person name="Jiang F."/>
            <person name="Liu H."/>
            <person name="Zhao H."/>
            <person name="Xu D."/>
            <person name="Zhang Y."/>
        </authorList>
    </citation>
    <scope>NUCLEOTIDE SEQUENCE [LARGE SCALE GENOMIC DNA]</scope>
    <source>
        <strain evidence="2">cv. Yunnan</strain>
        <tissue evidence="1">Leaves</tissue>
    </source>
</reference>